<evidence type="ECO:0000313" key="5">
    <source>
        <dbReference type="Proteomes" id="UP000190777"/>
    </source>
</evidence>
<dbReference type="Pfam" id="PF08378">
    <property type="entry name" value="NERD"/>
    <property type="match status" value="1"/>
</dbReference>
<dbReference type="EMBL" id="UGQF01000001">
    <property type="protein sequence ID" value="STZ02927.1"/>
    <property type="molecule type" value="Genomic_DNA"/>
</dbReference>
<protein>
    <submittedName>
        <fullName evidence="3 4">Nuclease</fullName>
    </submittedName>
</protein>
<evidence type="ECO:0000313" key="3">
    <source>
        <dbReference type="EMBL" id="OPH35389.1"/>
    </source>
</evidence>
<keyword evidence="1" id="KW-0812">Transmembrane</keyword>
<reference evidence="3 5" key="1">
    <citation type="submission" date="2017-03" db="EMBL/GenBank/DDBJ databases">
        <title>Draft genome sequence of Moraxella equi CCUG 4950T type strain.</title>
        <authorList>
            <person name="Salva-Serra F."/>
            <person name="Engstrom-Jakobsson H."/>
            <person name="Thorell K."/>
            <person name="Jaen-Luchoro D."/>
            <person name="Gonzales-Siles L."/>
            <person name="Karlsson R."/>
            <person name="Yazdan S."/>
            <person name="Boulund F."/>
            <person name="Johnning A."/>
            <person name="Engstrand L."/>
            <person name="Kristiansson E."/>
            <person name="Moore E."/>
        </authorList>
    </citation>
    <scope>NUCLEOTIDE SEQUENCE [LARGE SCALE GENOMIC DNA]</scope>
    <source>
        <strain evidence="3 5">CCUG 4950</strain>
    </source>
</reference>
<dbReference type="Proteomes" id="UP000254618">
    <property type="component" value="Unassembled WGS sequence"/>
</dbReference>
<reference evidence="4 6" key="2">
    <citation type="submission" date="2018-06" db="EMBL/GenBank/DDBJ databases">
        <authorList>
            <consortium name="Pathogen Informatics"/>
            <person name="Doyle S."/>
        </authorList>
    </citation>
    <scope>NUCLEOTIDE SEQUENCE [LARGE SCALE GENOMIC DNA]</scope>
    <source>
        <strain evidence="4 6">NCTC11012</strain>
    </source>
</reference>
<accession>A0A378QPZ0</accession>
<dbReference type="Proteomes" id="UP000190777">
    <property type="component" value="Unassembled WGS sequence"/>
</dbReference>
<evidence type="ECO:0000259" key="2">
    <source>
        <dbReference type="PROSITE" id="PS50965"/>
    </source>
</evidence>
<dbReference type="AlphaFoldDB" id="A0A378QPZ0"/>
<feature type="domain" description="NERD" evidence="2">
    <location>
        <begin position="33"/>
        <end position="150"/>
    </location>
</feature>
<dbReference type="InterPro" id="IPR011528">
    <property type="entry name" value="NERD"/>
</dbReference>
<dbReference type="RefSeq" id="WP_079326412.1">
    <property type="nucleotide sequence ID" value="NZ_MXAP01000117.1"/>
</dbReference>
<feature type="transmembrane region" description="Helical" evidence="1">
    <location>
        <begin position="6"/>
        <end position="27"/>
    </location>
</feature>
<keyword evidence="1" id="KW-0472">Membrane</keyword>
<gene>
    <name evidence="3" type="ORF">B5J93_10970</name>
    <name evidence="4" type="ORF">NCTC11012_01156</name>
</gene>
<name>A0A378QPZ0_9GAMM</name>
<dbReference type="EMBL" id="MXAP01000117">
    <property type="protein sequence ID" value="OPH35389.1"/>
    <property type="molecule type" value="Genomic_DNA"/>
</dbReference>
<evidence type="ECO:0000313" key="6">
    <source>
        <dbReference type="Proteomes" id="UP000254618"/>
    </source>
</evidence>
<organism evidence="4 6">
    <name type="scientific">Moraxella equi</name>
    <dbReference type="NCBI Taxonomy" id="60442"/>
    <lineage>
        <taxon>Bacteria</taxon>
        <taxon>Pseudomonadati</taxon>
        <taxon>Pseudomonadota</taxon>
        <taxon>Gammaproteobacteria</taxon>
        <taxon>Moraxellales</taxon>
        <taxon>Moraxellaceae</taxon>
        <taxon>Moraxella</taxon>
    </lineage>
</organism>
<dbReference type="PROSITE" id="PS50965">
    <property type="entry name" value="NERD"/>
    <property type="match status" value="1"/>
</dbReference>
<sequence>MDILPIFLNSLKPLLWFLPILFLIAFLKSPFFKGWFGEKLVNIKSNRTLPKDIYHTFHDVLIEDNLGMTQIDHIYISKFGIFVIETKNYKGWIYGKAHDKEWTKNVYGKKHPFQNPLHQNYRHIKALEKTLNLANDYFHSVIVFAGNCELKSSFPDNICYLSNFTDYILSIKEPILCQDEIERLIHLLNMKRLKNNKINKKEHIKHLRQTH</sequence>
<proteinExistence type="predicted"/>
<evidence type="ECO:0000313" key="4">
    <source>
        <dbReference type="EMBL" id="STZ02927.1"/>
    </source>
</evidence>
<keyword evidence="1" id="KW-1133">Transmembrane helix</keyword>
<keyword evidence="5" id="KW-1185">Reference proteome</keyword>
<evidence type="ECO:0000256" key="1">
    <source>
        <dbReference type="SAM" id="Phobius"/>
    </source>
</evidence>